<protein>
    <submittedName>
        <fullName evidence="4">Metal-dependent phosphohydrolase HD sub domain-containing protein</fullName>
    </submittedName>
</protein>
<dbReference type="STRING" id="861299.J421_0776"/>
<sequence length="209" mass="22932">MTTVLTPHEAGQRLERQLAFVREIDRLKGVLRRTTLHDGSRPENSAEHSWHLAAMALVLSEYAPSGAEVSRAVQMCLVHDVVEIDAGDTFAYDTAGYVDKAEREQAAAARVFGLLPTDQGIALRALWDEFEEGETPTARFANALDRLQPLLANLATGGGSWQAAGVTRSRVERRMGPIERGCPNLWPWVCAAIERATREGLIRDDAIGV</sequence>
<dbReference type="InParanoid" id="W0RFZ3"/>
<dbReference type="RefSeq" id="WP_025409858.1">
    <property type="nucleotide sequence ID" value="NZ_CP007128.1"/>
</dbReference>
<keyword evidence="2 4" id="KW-0378">Hydrolase</keyword>
<reference evidence="4 5" key="1">
    <citation type="journal article" date="2014" name="Genome Announc.">
        <title>Genome Sequence and Methylome of Soil Bacterium Gemmatirosa kalamazoonensis KBS708T, a Member of the Rarely Cultivated Gemmatimonadetes Phylum.</title>
        <authorList>
            <person name="Debruyn J.M."/>
            <person name="Radosevich M."/>
            <person name="Wommack K.E."/>
            <person name="Polson S.W."/>
            <person name="Hauser L.J."/>
            <person name="Fawaz M.N."/>
            <person name="Korlach J."/>
            <person name="Tsai Y.C."/>
        </authorList>
    </citation>
    <scope>NUCLEOTIDE SEQUENCE [LARGE SCALE GENOMIC DNA]</scope>
    <source>
        <strain evidence="4 5">KBS708</strain>
    </source>
</reference>
<organism evidence="4 5">
    <name type="scientific">Gemmatirosa kalamazoonensis</name>
    <dbReference type="NCBI Taxonomy" id="861299"/>
    <lineage>
        <taxon>Bacteria</taxon>
        <taxon>Pseudomonadati</taxon>
        <taxon>Gemmatimonadota</taxon>
        <taxon>Gemmatimonadia</taxon>
        <taxon>Gemmatimonadales</taxon>
        <taxon>Gemmatimonadaceae</taxon>
        <taxon>Gemmatirosa</taxon>
    </lineage>
</organism>
<dbReference type="OrthoDB" id="9796032at2"/>
<keyword evidence="5" id="KW-1185">Reference proteome</keyword>
<dbReference type="InterPro" id="IPR039356">
    <property type="entry name" value="YfbR/HDDC2"/>
</dbReference>
<dbReference type="Pfam" id="PF13023">
    <property type="entry name" value="HD_3"/>
    <property type="match status" value="1"/>
</dbReference>
<dbReference type="EMBL" id="CP007128">
    <property type="protein sequence ID" value="AHG88313.1"/>
    <property type="molecule type" value="Genomic_DNA"/>
</dbReference>
<dbReference type="Proteomes" id="UP000019151">
    <property type="component" value="Chromosome"/>
</dbReference>
<evidence type="ECO:0000259" key="3">
    <source>
        <dbReference type="Pfam" id="PF13023"/>
    </source>
</evidence>
<dbReference type="GO" id="GO:0046872">
    <property type="term" value="F:metal ion binding"/>
    <property type="evidence" value="ECO:0007669"/>
    <property type="project" value="UniProtKB-KW"/>
</dbReference>
<evidence type="ECO:0000256" key="1">
    <source>
        <dbReference type="ARBA" id="ARBA00022723"/>
    </source>
</evidence>
<evidence type="ECO:0000256" key="2">
    <source>
        <dbReference type="ARBA" id="ARBA00022801"/>
    </source>
</evidence>
<dbReference type="PATRIC" id="fig|861299.3.peg.790"/>
<dbReference type="AlphaFoldDB" id="W0RFZ3"/>
<accession>W0RFZ3</accession>
<dbReference type="Gene3D" id="1.10.3210.10">
    <property type="entry name" value="Hypothetical protein af1432"/>
    <property type="match status" value="1"/>
</dbReference>
<evidence type="ECO:0000313" key="4">
    <source>
        <dbReference type="EMBL" id="AHG88313.1"/>
    </source>
</evidence>
<dbReference type="PANTHER" id="PTHR11845:SF13">
    <property type="entry name" value="5'-DEOXYNUCLEOTIDASE HDDC2"/>
    <property type="match status" value="1"/>
</dbReference>
<dbReference type="KEGG" id="gba:J421_0776"/>
<dbReference type="InterPro" id="IPR006674">
    <property type="entry name" value="HD_domain"/>
</dbReference>
<keyword evidence="1" id="KW-0479">Metal-binding</keyword>
<name>W0RFZ3_9BACT</name>
<dbReference type="GO" id="GO:0005737">
    <property type="term" value="C:cytoplasm"/>
    <property type="evidence" value="ECO:0007669"/>
    <property type="project" value="TreeGrafter"/>
</dbReference>
<dbReference type="HOGENOM" id="CLU_039453_5_1_0"/>
<proteinExistence type="predicted"/>
<dbReference type="GO" id="GO:0002953">
    <property type="term" value="F:5'-deoxynucleotidase activity"/>
    <property type="evidence" value="ECO:0007669"/>
    <property type="project" value="InterPro"/>
</dbReference>
<feature type="domain" description="HD" evidence="3">
    <location>
        <begin position="24"/>
        <end position="186"/>
    </location>
</feature>
<evidence type="ECO:0000313" key="5">
    <source>
        <dbReference type="Proteomes" id="UP000019151"/>
    </source>
</evidence>
<dbReference type="eggNOG" id="COG1896">
    <property type="taxonomic scope" value="Bacteria"/>
</dbReference>
<dbReference type="PANTHER" id="PTHR11845">
    <property type="entry name" value="5'-DEOXYNUCLEOTIDASE HDDC2"/>
    <property type="match status" value="1"/>
</dbReference>
<dbReference type="SUPFAM" id="SSF109604">
    <property type="entry name" value="HD-domain/PDEase-like"/>
    <property type="match status" value="1"/>
</dbReference>
<gene>
    <name evidence="4" type="ORF">J421_0776</name>
</gene>